<evidence type="ECO:0000313" key="2">
    <source>
        <dbReference type="Proteomes" id="UP000216035"/>
    </source>
</evidence>
<keyword evidence="2" id="KW-1185">Reference proteome</keyword>
<reference evidence="1 2" key="1">
    <citation type="submission" date="2017-07" db="EMBL/GenBank/DDBJ databases">
        <title>Flavobacterium cyanobacteriorum sp. nov., isolated from cyanobacterial aggregates in a eutrophic lake.</title>
        <authorList>
            <person name="Cai H."/>
        </authorList>
    </citation>
    <scope>NUCLEOTIDE SEQUENCE [LARGE SCALE GENOMIC DNA]</scope>
    <source>
        <strain evidence="1 2">TH167</strain>
    </source>
</reference>
<dbReference type="PROSITE" id="PS51257">
    <property type="entry name" value="PROKAR_LIPOPROTEIN"/>
    <property type="match status" value="1"/>
</dbReference>
<proteinExistence type="predicted"/>
<dbReference type="EMBL" id="NOXX01000207">
    <property type="protein sequence ID" value="OYQ43194.1"/>
    <property type="molecule type" value="Genomic_DNA"/>
</dbReference>
<organism evidence="1 2">
    <name type="scientific">Flavobacterium aurantiibacter</name>
    <dbReference type="NCBI Taxonomy" id="2023067"/>
    <lineage>
        <taxon>Bacteria</taxon>
        <taxon>Pseudomonadati</taxon>
        <taxon>Bacteroidota</taxon>
        <taxon>Flavobacteriia</taxon>
        <taxon>Flavobacteriales</taxon>
        <taxon>Flavobacteriaceae</taxon>
        <taxon>Flavobacterium</taxon>
    </lineage>
</organism>
<sequence>MKKIQLFFLALSTALTLSGCETDGGDSKLNLIEAAVPDITINDTSDEIINLVAVTNGGDINLSLTLDKGFGKVSSMDVVLFYYKSDGSVFRSVLQSGITEFPATVSITKNSIFDAFEQINVPADFEVGDELLITADLTLPNGTVIKMYNDDGSRNFGANVANSAVYSVSQSFLVSCPSDLGGTYNYSTTDAYEPGGASVAGPITGTVTFTAIGGGAYEISDASFGGWEAIYGPGNISEGVTLVDVCNTIQFGGNDQFGDTYTMSNLVVNGASLSFSWTNTYGEGGEVTLTRPDGSPWPPLSL</sequence>
<name>A0A255ZQJ8_9FLAO</name>
<gene>
    <name evidence="1" type="ORF">CHX27_10690</name>
</gene>
<accession>A0A255ZQJ8</accession>
<dbReference type="Proteomes" id="UP000216035">
    <property type="component" value="Unassembled WGS sequence"/>
</dbReference>
<dbReference type="AlphaFoldDB" id="A0A255ZQJ8"/>
<evidence type="ECO:0000313" key="1">
    <source>
        <dbReference type="EMBL" id="OYQ43194.1"/>
    </source>
</evidence>
<dbReference type="RefSeq" id="WP_094486775.1">
    <property type="nucleotide sequence ID" value="NZ_NOXX01000207.1"/>
</dbReference>
<dbReference type="OrthoDB" id="1327228at2"/>
<protein>
    <submittedName>
        <fullName evidence="1">Uncharacterized protein</fullName>
    </submittedName>
</protein>
<comment type="caution">
    <text evidence="1">The sequence shown here is derived from an EMBL/GenBank/DDBJ whole genome shotgun (WGS) entry which is preliminary data.</text>
</comment>